<dbReference type="SUPFAM" id="SSF55073">
    <property type="entry name" value="Nucleotide cyclase"/>
    <property type="match status" value="1"/>
</dbReference>
<dbReference type="FunFam" id="3.30.70.270:FF:000001">
    <property type="entry name" value="Diguanylate cyclase domain protein"/>
    <property type="match status" value="1"/>
</dbReference>
<dbReference type="SMART" id="SM00267">
    <property type="entry name" value="GGDEF"/>
    <property type="match status" value="1"/>
</dbReference>
<dbReference type="InterPro" id="IPR043128">
    <property type="entry name" value="Rev_trsase/Diguanyl_cyclase"/>
</dbReference>
<dbReference type="EMBL" id="FOMD01000003">
    <property type="protein sequence ID" value="SFD18193.1"/>
    <property type="molecule type" value="Genomic_DNA"/>
</dbReference>
<dbReference type="SUPFAM" id="SSF141868">
    <property type="entry name" value="EAL domain-like"/>
    <property type="match status" value="1"/>
</dbReference>
<organism evidence="5 6">
    <name type="scientific">Klenkia taihuensis</name>
    <dbReference type="NCBI Taxonomy" id="1225127"/>
    <lineage>
        <taxon>Bacteria</taxon>
        <taxon>Bacillati</taxon>
        <taxon>Actinomycetota</taxon>
        <taxon>Actinomycetes</taxon>
        <taxon>Geodermatophilales</taxon>
        <taxon>Geodermatophilaceae</taxon>
        <taxon>Klenkia</taxon>
    </lineage>
</organism>
<dbReference type="InterPro" id="IPR052155">
    <property type="entry name" value="Biofilm_reg_signaling"/>
</dbReference>
<feature type="transmembrane region" description="Helical" evidence="2">
    <location>
        <begin position="236"/>
        <end position="256"/>
    </location>
</feature>
<gene>
    <name evidence="5" type="ORF">SAMN05661030_2649</name>
</gene>
<dbReference type="Gene3D" id="3.20.20.450">
    <property type="entry name" value="EAL domain"/>
    <property type="match status" value="1"/>
</dbReference>
<dbReference type="NCBIfam" id="TIGR00254">
    <property type="entry name" value="GGDEF"/>
    <property type="match status" value="1"/>
</dbReference>
<feature type="region of interest" description="Disordered" evidence="1">
    <location>
        <begin position="1"/>
        <end position="25"/>
    </location>
</feature>
<evidence type="ECO:0000256" key="1">
    <source>
        <dbReference type="SAM" id="MobiDB-lite"/>
    </source>
</evidence>
<dbReference type="PROSITE" id="PS50883">
    <property type="entry name" value="EAL"/>
    <property type="match status" value="1"/>
</dbReference>
<proteinExistence type="predicted"/>
<dbReference type="Proteomes" id="UP000199022">
    <property type="component" value="Unassembled WGS sequence"/>
</dbReference>
<keyword evidence="2" id="KW-1133">Transmembrane helix</keyword>
<feature type="region of interest" description="Disordered" evidence="1">
    <location>
        <begin position="875"/>
        <end position="926"/>
    </location>
</feature>
<dbReference type="InterPro" id="IPR000160">
    <property type="entry name" value="GGDEF_dom"/>
</dbReference>
<feature type="transmembrane region" description="Helical" evidence="2">
    <location>
        <begin position="28"/>
        <end position="47"/>
    </location>
</feature>
<feature type="domain" description="EAL" evidence="3">
    <location>
        <begin position="625"/>
        <end position="880"/>
    </location>
</feature>
<dbReference type="Gene3D" id="3.30.70.270">
    <property type="match status" value="1"/>
</dbReference>
<dbReference type="PANTHER" id="PTHR44757">
    <property type="entry name" value="DIGUANYLATE CYCLASE DGCP"/>
    <property type="match status" value="1"/>
</dbReference>
<dbReference type="InterPro" id="IPR035919">
    <property type="entry name" value="EAL_sf"/>
</dbReference>
<accession>A0A1I1QG31</accession>
<feature type="domain" description="GGDEF" evidence="4">
    <location>
        <begin position="480"/>
        <end position="616"/>
    </location>
</feature>
<dbReference type="PANTHER" id="PTHR44757:SF2">
    <property type="entry name" value="BIOFILM ARCHITECTURE MAINTENANCE PROTEIN MBAA"/>
    <property type="match status" value="1"/>
</dbReference>
<reference evidence="6" key="1">
    <citation type="submission" date="2016-10" db="EMBL/GenBank/DDBJ databases">
        <authorList>
            <person name="Varghese N."/>
            <person name="Submissions S."/>
        </authorList>
    </citation>
    <scope>NUCLEOTIDE SEQUENCE [LARGE SCALE GENOMIC DNA]</scope>
    <source>
        <strain evidence="6">DSM 45962</strain>
    </source>
</reference>
<dbReference type="AlphaFoldDB" id="A0A1I1QG31"/>
<feature type="transmembrane region" description="Helical" evidence="2">
    <location>
        <begin position="59"/>
        <end position="76"/>
    </location>
</feature>
<feature type="transmembrane region" description="Helical" evidence="2">
    <location>
        <begin position="147"/>
        <end position="165"/>
    </location>
</feature>
<feature type="transmembrane region" description="Helical" evidence="2">
    <location>
        <begin position="277"/>
        <end position="298"/>
    </location>
</feature>
<sequence length="926" mass="95952">MISSASSTGAWYDDPPEPELNTPGARGGALSAPGLVLLAVLGALALGRSLLPAGTAAEVSYLVVVTGASVSAWWAVAHSGRAGFWTAAGITLSCAGDWLWQVGAWSGAPEASVSVADAAYLGSYVAVALGLRRALAQVAQGSRFDRFVDTAAAFLLVVYLEWVLVLHRTVEDDSLPVLVRTVLAAYPVLDAWLLALVVRLCVLRSSLGAGAVWVGAGAAAWFLADLGYLVDADTSAVLDVGWTLGSLALAASVWLTGAGPRRSARRRRRLPVSRAQLTLALLPLAVPGVVEVVAWARGTDVDPLPGLLVTAAVLALAYARAYRLSRQQADLSEALELRARRAAALAVDSADALVVVDPTGRALTGPGRPAGSAVWTALGEDDPSGRAELLDRARTAPGRTVSAELCTAPGAWVEVRVVDRSDDADVGGLVVTLQDVTARRRVQDELAHQAFHDGLTGLANRALFDDRVGHTLARSGRTGTDPAVLSLDLDGFKTVNDTLGHPAGDELLRQVAARLSAQVRPADTVARLGGDEFAVLVEPGPADTGESHRALADRLVAAVGAAYDLAGRTVHVGASVGLVVADPDAGPTAASLLRDADTALYRAKSRGKGQVVVFAPDMRAELLLHTQLVADLPGALAGGQLRVAYQPVVDLGSGDLEGFEALLRWQHPTLGAVSPATFVPLAEENGLIEEIGRWVLGEACAAAAAWRAGTPGADLTIAVNLSGRQLRSPRLVGDVAAALDRTGLTPHALCLELTETALVHDAEQAARTLHELRGLGVRLAVDDFGTGFSSLTHLRQFPVDVLKIDRSFVSGVGPDVAAPPVVLGLLELARVMGLDVVAEGVESEDQRAHLRDQGCRSAQGWLFSPALERDAADARVAGAGDSWPPAPDGVTARPGSTDATPPVSASLVGGPPPGRRAAPSAGCAPW</sequence>
<dbReference type="CDD" id="cd01948">
    <property type="entry name" value="EAL"/>
    <property type="match status" value="1"/>
</dbReference>
<dbReference type="PROSITE" id="PS50887">
    <property type="entry name" value="GGDEF"/>
    <property type="match status" value="1"/>
</dbReference>
<evidence type="ECO:0000313" key="5">
    <source>
        <dbReference type="EMBL" id="SFD18193.1"/>
    </source>
</evidence>
<feature type="transmembrane region" description="Helical" evidence="2">
    <location>
        <begin position="210"/>
        <end position="230"/>
    </location>
</feature>
<evidence type="ECO:0000259" key="4">
    <source>
        <dbReference type="PROSITE" id="PS50887"/>
    </source>
</evidence>
<feature type="transmembrane region" description="Helical" evidence="2">
    <location>
        <begin position="118"/>
        <end position="135"/>
    </location>
</feature>
<feature type="transmembrane region" description="Helical" evidence="2">
    <location>
        <begin position="177"/>
        <end position="198"/>
    </location>
</feature>
<name>A0A1I1QG31_9ACTN</name>
<protein>
    <submittedName>
        <fullName evidence="5">Diguanylate cyclase (GGDEF) domain-containing protein</fullName>
    </submittedName>
</protein>
<dbReference type="STRING" id="1225127.SAMN05661030_2649"/>
<dbReference type="Gene3D" id="3.30.450.20">
    <property type="entry name" value="PAS domain"/>
    <property type="match status" value="1"/>
</dbReference>
<dbReference type="InterPro" id="IPR001633">
    <property type="entry name" value="EAL_dom"/>
</dbReference>
<keyword evidence="6" id="KW-1185">Reference proteome</keyword>
<dbReference type="Pfam" id="PF00563">
    <property type="entry name" value="EAL"/>
    <property type="match status" value="1"/>
</dbReference>
<feature type="compositionally biased region" description="Low complexity" evidence="1">
    <location>
        <begin position="915"/>
        <end position="926"/>
    </location>
</feature>
<keyword evidence="2" id="KW-0472">Membrane</keyword>
<dbReference type="Pfam" id="PF00990">
    <property type="entry name" value="GGDEF"/>
    <property type="match status" value="1"/>
</dbReference>
<evidence type="ECO:0000313" key="6">
    <source>
        <dbReference type="Proteomes" id="UP000199022"/>
    </source>
</evidence>
<dbReference type="SMART" id="SM00052">
    <property type="entry name" value="EAL"/>
    <property type="match status" value="1"/>
</dbReference>
<evidence type="ECO:0000259" key="3">
    <source>
        <dbReference type="PROSITE" id="PS50883"/>
    </source>
</evidence>
<evidence type="ECO:0000256" key="2">
    <source>
        <dbReference type="SAM" id="Phobius"/>
    </source>
</evidence>
<dbReference type="CDD" id="cd01949">
    <property type="entry name" value="GGDEF"/>
    <property type="match status" value="1"/>
</dbReference>
<keyword evidence="2" id="KW-0812">Transmembrane</keyword>
<dbReference type="InterPro" id="IPR029787">
    <property type="entry name" value="Nucleotide_cyclase"/>
</dbReference>